<evidence type="ECO:0000313" key="1">
    <source>
        <dbReference type="EMBL" id="CCA77633.1"/>
    </source>
</evidence>
<dbReference type="InParanoid" id="G4U240"/>
<comment type="caution">
    <text evidence="1">The sequence shown here is derived from an EMBL/GenBank/DDBJ whole genome shotgun (WGS) entry which is preliminary data.</text>
</comment>
<organism evidence="1 2">
    <name type="scientific">Serendipita indica (strain DSM 11827)</name>
    <name type="common">Root endophyte fungus</name>
    <name type="synonym">Piriformospora indica</name>
    <dbReference type="NCBI Taxonomy" id="1109443"/>
    <lineage>
        <taxon>Eukaryota</taxon>
        <taxon>Fungi</taxon>
        <taxon>Dikarya</taxon>
        <taxon>Basidiomycota</taxon>
        <taxon>Agaricomycotina</taxon>
        <taxon>Agaricomycetes</taxon>
        <taxon>Sebacinales</taxon>
        <taxon>Serendipitaceae</taxon>
        <taxon>Serendipita</taxon>
    </lineage>
</organism>
<dbReference type="HOGENOM" id="CLU_3432967_0_0_1"/>
<dbReference type="AlphaFoldDB" id="G4U240"/>
<evidence type="ECO:0000313" key="2">
    <source>
        <dbReference type="Proteomes" id="UP000007148"/>
    </source>
</evidence>
<proteinExistence type="predicted"/>
<sequence length="16" mass="1671">MPTGADADPNAQRSCH</sequence>
<dbReference type="Proteomes" id="UP000007148">
    <property type="component" value="Unassembled WGS sequence"/>
</dbReference>
<gene>
    <name evidence="1" type="ORF">PIIN_11611</name>
</gene>
<keyword evidence="2" id="KW-1185">Reference proteome</keyword>
<protein>
    <submittedName>
        <fullName evidence="1">Uncharacterized protein</fullName>
    </submittedName>
</protein>
<dbReference type="EMBL" id="CAFZ01001803">
    <property type="protein sequence ID" value="CCA77633.1"/>
    <property type="molecule type" value="Genomic_DNA"/>
</dbReference>
<accession>G4U240</accession>
<reference evidence="1 2" key="1">
    <citation type="journal article" date="2011" name="PLoS Pathog.">
        <title>Endophytic Life Strategies Decoded by Genome and Transcriptome Analyses of the Mutualistic Root Symbiont Piriformospora indica.</title>
        <authorList>
            <person name="Zuccaro A."/>
            <person name="Lahrmann U."/>
            <person name="Guldener U."/>
            <person name="Langen G."/>
            <person name="Pfiffi S."/>
            <person name="Biedenkopf D."/>
            <person name="Wong P."/>
            <person name="Samans B."/>
            <person name="Grimm C."/>
            <person name="Basiewicz M."/>
            <person name="Murat C."/>
            <person name="Martin F."/>
            <person name="Kogel K.H."/>
        </authorList>
    </citation>
    <scope>NUCLEOTIDE SEQUENCE [LARGE SCALE GENOMIC DNA]</scope>
    <source>
        <strain evidence="1 2">DSM 11827</strain>
    </source>
</reference>
<name>G4U240_SERID</name>